<protein>
    <submittedName>
        <fullName evidence="2">Uncharacterized protein</fullName>
    </submittedName>
</protein>
<reference evidence="2" key="1">
    <citation type="submission" date="2022-03" db="EMBL/GenBank/DDBJ databases">
        <authorList>
            <person name="Alioto T."/>
            <person name="Alioto T."/>
            <person name="Gomez Garrido J."/>
        </authorList>
    </citation>
    <scope>NUCLEOTIDE SEQUENCE</scope>
</reference>
<dbReference type="Proteomes" id="UP001295444">
    <property type="component" value="Chromosome 03"/>
</dbReference>
<accession>A0AAD1VZ74</accession>
<keyword evidence="3" id="KW-1185">Reference proteome</keyword>
<feature type="region of interest" description="Disordered" evidence="1">
    <location>
        <begin position="28"/>
        <end position="63"/>
    </location>
</feature>
<gene>
    <name evidence="2" type="ORF">PECUL_23A010022</name>
</gene>
<feature type="non-terminal residue" evidence="2">
    <location>
        <position position="63"/>
    </location>
</feature>
<name>A0AAD1VZ74_PELCU</name>
<feature type="compositionally biased region" description="Basic residues" evidence="1">
    <location>
        <begin position="41"/>
        <end position="51"/>
    </location>
</feature>
<evidence type="ECO:0000313" key="2">
    <source>
        <dbReference type="EMBL" id="CAH2275495.1"/>
    </source>
</evidence>
<feature type="compositionally biased region" description="Polar residues" evidence="1">
    <location>
        <begin position="28"/>
        <end position="40"/>
    </location>
</feature>
<evidence type="ECO:0000313" key="3">
    <source>
        <dbReference type="Proteomes" id="UP001295444"/>
    </source>
</evidence>
<feature type="compositionally biased region" description="Polar residues" evidence="1">
    <location>
        <begin position="52"/>
        <end position="63"/>
    </location>
</feature>
<dbReference type="AlphaFoldDB" id="A0AAD1VZ74"/>
<organism evidence="2 3">
    <name type="scientific">Pelobates cultripes</name>
    <name type="common">Western spadefoot toad</name>
    <dbReference type="NCBI Taxonomy" id="61616"/>
    <lineage>
        <taxon>Eukaryota</taxon>
        <taxon>Metazoa</taxon>
        <taxon>Chordata</taxon>
        <taxon>Craniata</taxon>
        <taxon>Vertebrata</taxon>
        <taxon>Euteleostomi</taxon>
        <taxon>Amphibia</taxon>
        <taxon>Batrachia</taxon>
        <taxon>Anura</taxon>
        <taxon>Pelobatoidea</taxon>
        <taxon>Pelobatidae</taxon>
        <taxon>Pelobates</taxon>
    </lineage>
</organism>
<proteinExistence type="predicted"/>
<sequence length="63" mass="6648">MGLMSESISQTLTHALLGAQKSAQPTITQALPVVTPSQPHTGRKATAKTKHSSISQMDSYTPV</sequence>
<dbReference type="EMBL" id="OW240914">
    <property type="protein sequence ID" value="CAH2275495.1"/>
    <property type="molecule type" value="Genomic_DNA"/>
</dbReference>
<evidence type="ECO:0000256" key="1">
    <source>
        <dbReference type="SAM" id="MobiDB-lite"/>
    </source>
</evidence>